<proteinExistence type="predicted"/>
<dbReference type="GeneID" id="25329135"/>
<evidence type="ECO:0000313" key="2">
    <source>
        <dbReference type="EMBL" id="KIW54901.1"/>
    </source>
</evidence>
<gene>
    <name evidence="2" type="ORF">PV05_07227</name>
</gene>
<reference evidence="2 3" key="1">
    <citation type="submission" date="2015-01" db="EMBL/GenBank/DDBJ databases">
        <title>The Genome Sequence of Exophiala xenobiotica CBS118157.</title>
        <authorList>
            <consortium name="The Broad Institute Genomics Platform"/>
            <person name="Cuomo C."/>
            <person name="de Hoog S."/>
            <person name="Gorbushina A."/>
            <person name="Stielow B."/>
            <person name="Teixiera M."/>
            <person name="Abouelleil A."/>
            <person name="Chapman S.B."/>
            <person name="Priest M."/>
            <person name="Young S.K."/>
            <person name="Wortman J."/>
            <person name="Nusbaum C."/>
            <person name="Birren B."/>
        </authorList>
    </citation>
    <scope>NUCLEOTIDE SEQUENCE [LARGE SCALE GENOMIC DNA]</scope>
    <source>
        <strain evidence="2 3">CBS 118157</strain>
    </source>
</reference>
<sequence>MPLKQALINKSIARVIVSPPAVTLAESTAVLRRLQSFGPVTSFTLRESTRKRTKPSQSNVEQQMIDVVFSNNGTAQIACDASPFVVKINHDLPDPRVEDPFNLRGLQSREQPRPTTMTCLVEARNEQLQSGQNTLSNGFSPSIKTRLHQSLFEGEPPPSIAEGVAEGLGVLHSNQSDILSTAHLVEQPPDLMAMYRESRGIKMHREDENKDPRPSTPVRVGGSKTLE</sequence>
<dbReference type="RefSeq" id="XP_013315485.1">
    <property type="nucleotide sequence ID" value="XM_013460031.1"/>
</dbReference>
<evidence type="ECO:0000313" key="3">
    <source>
        <dbReference type="Proteomes" id="UP000054342"/>
    </source>
</evidence>
<dbReference type="Proteomes" id="UP000054342">
    <property type="component" value="Unassembled WGS sequence"/>
</dbReference>
<name>A0A0D2BQU3_9EURO</name>
<dbReference type="OrthoDB" id="4113557at2759"/>
<evidence type="ECO:0000256" key="1">
    <source>
        <dbReference type="SAM" id="MobiDB-lite"/>
    </source>
</evidence>
<feature type="region of interest" description="Disordered" evidence="1">
    <location>
        <begin position="200"/>
        <end position="227"/>
    </location>
</feature>
<dbReference type="EMBL" id="KN847320">
    <property type="protein sequence ID" value="KIW54901.1"/>
    <property type="molecule type" value="Genomic_DNA"/>
</dbReference>
<keyword evidence="3" id="KW-1185">Reference proteome</keyword>
<feature type="compositionally biased region" description="Basic and acidic residues" evidence="1">
    <location>
        <begin position="200"/>
        <end position="213"/>
    </location>
</feature>
<dbReference type="HOGENOM" id="CLU_1288769_0_0_1"/>
<protein>
    <submittedName>
        <fullName evidence="2">Uncharacterized protein</fullName>
    </submittedName>
</protein>
<accession>A0A0D2BQU3</accession>
<organism evidence="2 3">
    <name type="scientific">Exophiala xenobiotica</name>
    <dbReference type="NCBI Taxonomy" id="348802"/>
    <lineage>
        <taxon>Eukaryota</taxon>
        <taxon>Fungi</taxon>
        <taxon>Dikarya</taxon>
        <taxon>Ascomycota</taxon>
        <taxon>Pezizomycotina</taxon>
        <taxon>Eurotiomycetes</taxon>
        <taxon>Chaetothyriomycetidae</taxon>
        <taxon>Chaetothyriales</taxon>
        <taxon>Herpotrichiellaceae</taxon>
        <taxon>Exophiala</taxon>
    </lineage>
</organism>
<dbReference type="AlphaFoldDB" id="A0A0D2BQU3"/>